<dbReference type="Gene3D" id="3.30.70.2630">
    <property type="match status" value="1"/>
</dbReference>
<dbReference type="CDD" id="cd01648">
    <property type="entry name" value="TERT"/>
    <property type="match status" value="1"/>
</dbReference>
<keyword evidence="5 13" id="KW-0808">Transferase</keyword>
<evidence type="ECO:0000256" key="9">
    <source>
        <dbReference type="ARBA" id="ARBA00022895"/>
    </source>
</evidence>
<gene>
    <name evidence="16" type="ORF">EVG20_g3128</name>
</gene>
<dbReference type="GO" id="GO:0000333">
    <property type="term" value="C:telomerase catalytic core complex"/>
    <property type="evidence" value="ECO:0007669"/>
    <property type="project" value="TreeGrafter"/>
</dbReference>
<keyword evidence="10 13" id="KW-0695">RNA-directed DNA polymerase</keyword>
<dbReference type="InterPro" id="IPR000477">
    <property type="entry name" value="RT_dom"/>
</dbReference>
<dbReference type="GO" id="GO:0070034">
    <property type="term" value="F:telomerase RNA binding"/>
    <property type="evidence" value="ECO:0007669"/>
    <property type="project" value="TreeGrafter"/>
</dbReference>
<evidence type="ECO:0000256" key="6">
    <source>
        <dbReference type="ARBA" id="ARBA00022695"/>
    </source>
</evidence>
<evidence type="ECO:0000256" key="3">
    <source>
        <dbReference type="ARBA" id="ARBA00016182"/>
    </source>
</evidence>
<evidence type="ECO:0000313" key="16">
    <source>
        <dbReference type="EMBL" id="TFY69524.1"/>
    </source>
</evidence>
<dbReference type="InterPro" id="IPR049139">
    <property type="entry name" value="TERT_C"/>
</dbReference>
<reference evidence="16 17" key="1">
    <citation type="submission" date="2019-02" db="EMBL/GenBank/DDBJ databases">
        <title>Genome sequencing of the rare red list fungi Dentipellis fragilis.</title>
        <authorList>
            <person name="Buettner E."/>
            <person name="Kellner H."/>
        </authorList>
    </citation>
    <scope>NUCLEOTIDE SEQUENCE [LARGE SCALE GENOMIC DNA]</scope>
    <source>
        <strain evidence="16 17">DSM 105465</strain>
    </source>
</reference>
<comment type="function">
    <text evidence="13">Telomerase is a ribonucleoprotein enzyme essential for the replication of chromosome termini in most eukaryotes. It elongates telomeres. It is a reverse transcriptase that adds simple sequence repeats to chromosome ends by copying a template sequence within the RNA component of the enzyme.</text>
</comment>
<comment type="similarity">
    <text evidence="1 13">Belongs to the reverse transcriptase family. Telomerase subfamily.</text>
</comment>
<feature type="domain" description="Reverse transcriptase" evidence="15">
    <location>
        <begin position="587"/>
        <end position="912"/>
    </location>
</feature>
<dbReference type="PANTHER" id="PTHR12066:SF0">
    <property type="entry name" value="TELOMERASE REVERSE TRANSCRIPTASE"/>
    <property type="match status" value="1"/>
</dbReference>
<feature type="compositionally biased region" description="Basic and acidic residues" evidence="14">
    <location>
        <begin position="187"/>
        <end position="209"/>
    </location>
</feature>
<dbReference type="EMBL" id="SEOQ01000135">
    <property type="protein sequence ID" value="TFY69524.1"/>
    <property type="molecule type" value="Genomic_DNA"/>
</dbReference>
<dbReference type="Proteomes" id="UP000298327">
    <property type="component" value="Unassembled WGS sequence"/>
</dbReference>
<dbReference type="Gene3D" id="1.10.132.70">
    <property type="match status" value="1"/>
</dbReference>
<proteinExistence type="inferred from homology"/>
<evidence type="ECO:0000256" key="4">
    <source>
        <dbReference type="ARBA" id="ARBA00022454"/>
    </source>
</evidence>
<keyword evidence="11 13" id="KW-0539">Nucleus</keyword>
<dbReference type="Gene3D" id="1.10.357.90">
    <property type="match status" value="1"/>
</dbReference>
<name>A0A4Y9Z4X9_9AGAM</name>
<dbReference type="InterPro" id="IPR021891">
    <property type="entry name" value="Telomerase_RBD"/>
</dbReference>
<comment type="subcellular location">
    <subcellularLocation>
        <location evidence="13">Nucleus</location>
    </subcellularLocation>
    <subcellularLocation>
        <location evidence="13">Chromosome</location>
        <location evidence="13">Telomere</location>
    </subcellularLocation>
</comment>
<dbReference type="SMART" id="SM00975">
    <property type="entry name" value="Telomerase_RBD"/>
    <property type="match status" value="1"/>
</dbReference>
<evidence type="ECO:0000256" key="13">
    <source>
        <dbReference type="RuleBase" id="RU365061"/>
    </source>
</evidence>
<dbReference type="PROSITE" id="PS50878">
    <property type="entry name" value="RT_POL"/>
    <property type="match status" value="1"/>
</dbReference>
<evidence type="ECO:0000259" key="15">
    <source>
        <dbReference type="PROSITE" id="PS50878"/>
    </source>
</evidence>
<dbReference type="PANTHER" id="PTHR12066">
    <property type="entry name" value="TELOMERASE REVERSE TRANSCRIPTASE"/>
    <property type="match status" value="1"/>
</dbReference>
<evidence type="ECO:0000256" key="7">
    <source>
        <dbReference type="ARBA" id="ARBA00022723"/>
    </source>
</evidence>
<evidence type="ECO:0000256" key="12">
    <source>
        <dbReference type="ARBA" id="ARBA00048173"/>
    </source>
</evidence>
<evidence type="ECO:0000256" key="1">
    <source>
        <dbReference type="ARBA" id="ARBA00008001"/>
    </source>
</evidence>
<evidence type="ECO:0000256" key="10">
    <source>
        <dbReference type="ARBA" id="ARBA00022918"/>
    </source>
</evidence>
<evidence type="ECO:0000256" key="8">
    <source>
        <dbReference type="ARBA" id="ARBA00022842"/>
    </source>
</evidence>
<accession>A0A4Y9Z4X9</accession>
<evidence type="ECO:0000256" key="5">
    <source>
        <dbReference type="ARBA" id="ARBA00022679"/>
    </source>
</evidence>
<keyword evidence="17" id="KW-1185">Reference proteome</keyword>
<feature type="region of interest" description="Disordered" evidence="14">
    <location>
        <begin position="182"/>
        <end position="218"/>
    </location>
</feature>
<keyword evidence="9 13" id="KW-0779">Telomere</keyword>
<dbReference type="Pfam" id="PF21399">
    <property type="entry name" value="TERT_C"/>
    <property type="match status" value="1"/>
</dbReference>
<keyword evidence="6 13" id="KW-0548">Nucleotidyltransferase</keyword>
<organism evidence="16 17">
    <name type="scientific">Dentipellis fragilis</name>
    <dbReference type="NCBI Taxonomy" id="205917"/>
    <lineage>
        <taxon>Eukaryota</taxon>
        <taxon>Fungi</taxon>
        <taxon>Dikarya</taxon>
        <taxon>Basidiomycota</taxon>
        <taxon>Agaricomycotina</taxon>
        <taxon>Agaricomycetes</taxon>
        <taxon>Russulales</taxon>
        <taxon>Hericiaceae</taxon>
        <taxon>Dentipellis</taxon>
    </lineage>
</organism>
<dbReference type="GO" id="GO:0003720">
    <property type="term" value="F:telomerase activity"/>
    <property type="evidence" value="ECO:0007669"/>
    <property type="project" value="InterPro"/>
</dbReference>
<sequence>MSQTPNLTFTILNSYYSNVRTLQMYLREVLLPPDGSAMNDHAVIRPTDSSKYIDFVTKSYVAYNVQDMERDPAILLRYKTFEPLVSMREIIDRAQEKLMKSMKTKSLNVLTSGYRLANKQDDRAKIGMSRLGVSNYFVNTIITALQGPEWERLLKRLMTGYPIVSRNVPASAEPDLQAPLLQSEQSTGDKRSAGDLPDHSSTKRARMGEAKPSQVGASRMPSDIMFARSRLFYSRPSFVLGTKIIVAGLPPRHVLNIIRPSYGPQSTLPAEDAHAPKSIAQQMEHARHLSKYIFPRQYGLANAFTPTAQPKWLPHKLPDYADREHEIKGQNFKTPKRLKSTLQLLEKMIWRHGKCHYRALRDMACPSHLKHDTGKELDSSVILEWMSEESIHLRSQPSMNAGNISVDTSGNTIMPMGLTQAEAAAKNKPRFAEFACSHTEVFRYAVLVTKAVIPDALWGSKANFKKAMKSVKDFIVYRRYEAMSLHQVIQNLSINDCQWLVPDGEGNSKSKHVPLTDSLKRRELLEEFLFWYFGSFLLPLLRTTFYVTESSAFRNRTLYFRHDDWHTLCTPLIDRLTTETFLKLEKGEAEEILRQRRLGSSFVRLLPKDTGVRPIVNLSRKKIQQTGFFTGYQQSINDILQAAFQILTYEKDHIPDLIGSSVFGPNEIHCRLKAFKTHLLSESPTGHLPKLYFVKVDVQACFDTIEQTKLLQILKDAISEDMYMLQRYGQVTQTAGRIQRRFVKKATPGDEHPHFIRHATQLAGLLRHAIFVDQVVYPLSAKKEVLELLEEHITENVVKIGQDYYRQAVGIPQGSVLSALLCSIFYGDLEREHLQFTHDPKSLLLRLIDDYLFITTDLSKARKFLTVMNKGHPEYGSFVSKDKTLTNFDYDAQIMNVTGPSQKAFPWCACLINMSDLSVTADYSRYHESYLTDSLTVGRGKRAGATFVHKMLQQVKTKTHHIYCDTGLNPERVVYFNIYQNFLLVAMKMHHYLRSWGLNVAKNAAFVQKTIDQVIDFAYVTICAKVSRNAEDGRKRRLDKNALRWLGIKAFYTVFSHKPTAYKPILSRLHFQLCLRRNKTYSGRFRELAHEGNIMVVQLSF</sequence>
<dbReference type="PRINTS" id="PR01365">
    <property type="entry name" value="TELOMERASERT"/>
</dbReference>
<dbReference type="AlphaFoldDB" id="A0A4Y9Z4X9"/>
<dbReference type="GO" id="GO:0007004">
    <property type="term" value="P:telomere maintenance via telomerase"/>
    <property type="evidence" value="ECO:0007669"/>
    <property type="project" value="TreeGrafter"/>
</dbReference>
<protein>
    <recommendedName>
        <fullName evidence="3 13">Telomerase reverse transcriptase</fullName>
        <ecNumber evidence="2 13">2.7.7.49</ecNumber>
    </recommendedName>
    <alternativeName>
        <fullName evidence="13">Telomerase catalytic subunit</fullName>
    </alternativeName>
</protein>
<dbReference type="Pfam" id="PF12009">
    <property type="entry name" value="Telomerase_RBD"/>
    <property type="match status" value="1"/>
</dbReference>
<dbReference type="STRING" id="205917.A0A4Y9Z4X9"/>
<evidence type="ECO:0000256" key="14">
    <source>
        <dbReference type="SAM" id="MobiDB-lite"/>
    </source>
</evidence>
<keyword evidence="7 13" id="KW-0479">Metal-binding</keyword>
<dbReference type="EC" id="2.7.7.49" evidence="2 13"/>
<evidence type="ECO:0000256" key="11">
    <source>
        <dbReference type="ARBA" id="ARBA00023242"/>
    </source>
</evidence>
<dbReference type="GO" id="GO:0046872">
    <property type="term" value="F:metal ion binding"/>
    <property type="evidence" value="ECO:0007669"/>
    <property type="project" value="UniProtKB-KW"/>
</dbReference>
<evidence type="ECO:0000313" key="17">
    <source>
        <dbReference type="Proteomes" id="UP000298327"/>
    </source>
</evidence>
<dbReference type="GO" id="GO:0000781">
    <property type="term" value="C:chromosome, telomeric region"/>
    <property type="evidence" value="ECO:0007669"/>
    <property type="project" value="UniProtKB-SubCell"/>
</dbReference>
<comment type="catalytic activity">
    <reaction evidence="12 13">
        <text>DNA(n) + a 2'-deoxyribonucleoside 5'-triphosphate = DNA(n+1) + diphosphate</text>
        <dbReference type="Rhea" id="RHEA:22508"/>
        <dbReference type="Rhea" id="RHEA-COMP:17339"/>
        <dbReference type="Rhea" id="RHEA-COMP:17340"/>
        <dbReference type="ChEBI" id="CHEBI:33019"/>
        <dbReference type="ChEBI" id="CHEBI:61560"/>
        <dbReference type="ChEBI" id="CHEBI:173112"/>
        <dbReference type="EC" id="2.7.7.49"/>
    </reaction>
</comment>
<comment type="caution">
    <text evidence="16">The sequence shown here is derived from an EMBL/GenBank/DDBJ whole genome shotgun (WGS) entry which is preliminary data.</text>
</comment>
<dbReference type="OrthoDB" id="289721at2759"/>
<keyword evidence="4 13" id="KW-0158">Chromosome</keyword>
<dbReference type="InterPro" id="IPR003545">
    <property type="entry name" value="Telomerase_RT"/>
</dbReference>
<dbReference type="GO" id="GO:0042162">
    <property type="term" value="F:telomeric DNA binding"/>
    <property type="evidence" value="ECO:0007669"/>
    <property type="project" value="TreeGrafter"/>
</dbReference>
<keyword evidence="8 13" id="KW-0460">Magnesium</keyword>
<evidence type="ECO:0000256" key="2">
    <source>
        <dbReference type="ARBA" id="ARBA00012493"/>
    </source>
</evidence>